<comment type="caution">
    <text evidence="1">The sequence shown here is derived from an EMBL/GenBank/DDBJ whole genome shotgun (WGS) entry which is preliminary data.</text>
</comment>
<evidence type="ECO:0000313" key="2">
    <source>
        <dbReference type="Proteomes" id="UP001497535"/>
    </source>
</evidence>
<dbReference type="Proteomes" id="UP001497535">
    <property type="component" value="Unassembled WGS sequence"/>
</dbReference>
<dbReference type="EMBL" id="CAVMJV010000009">
    <property type="protein sequence ID" value="CAK5039569.1"/>
    <property type="molecule type" value="Genomic_DNA"/>
</dbReference>
<evidence type="ECO:0000313" key="1">
    <source>
        <dbReference type="EMBL" id="CAK5039569.1"/>
    </source>
</evidence>
<name>A0ACB0YBC2_MELEN</name>
<protein>
    <submittedName>
        <fullName evidence="1">Uncharacterized protein</fullName>
    </submittedName>
</protein>
<gene>
    <name evidence="1" type="ORF">MENTE1834_LOCUS9973</name>
</gene>
<reference evidence="1" key="1">
    <citation type="submission" date="2023-11" db="EMBL/GenBank/DDBJ databases">
        <authorList>
            <person name="Poullet M."/>
        </authorList>
    </citation>
    <scope>NUCLEOTIDE SEQUENCE</scope>
    <source>
        <strain evidence="1">E1834</strain>
    </source>
</reference>
<organism evidence="1 2">
    <name type="scientific">Meloidogyne enterolobii</name>
    <name type="common">Root-knot nematode worm</name>
    <name type="synonym">Meloidogyne mayaguensis</name>
    <dbReference type="NCBI Taxonomy" id="390850"/>
    <lineage>
        <taxon>Eukaryota</taxon>
        <taxon>Metazoa</taxon>
        <taxon>Ecdysozoa</taxon>
        <taxon>Nematoda</taxon>
        <taxon>Chromadorea</taxon>
        <taxon>Rhabditida</taxon>
        <taxon>Tylenchina</taxon>
        <taxon>Tylenchomorpha</taxon>
        <taxon>Tylenchoidea</taxon>
        <taxon>Meloidogynidae</taxon>
        <taxon>Meloidogyninae</taxon>
        <taxon>Meloidogyne</taxon>
    </lineage>
</organism>
<keyword evidence="2" id="KW-1185">Reference proteome</keyword>
<proteinExistence type="predicted"/>
<sequence length="391" mass="46056">MEPPVTVSSTNLQKFKGLCFTTLIIISSFLGTIYVLIPLTPLAYFNPKLFRLIVDFLIGYWLVLPTSLVEWMFGVRIQVLGDGIDPKRPSLIIMNHRTCLDWLFFWCALWRIDPSLITTEKIVLKGEVKYLPGAGIFSLYFFQKIFEGWAMAYNAFLLLDRNFLTDKARIETFVEYYARMDRKYHLLLFPEGTDKCPRATERSNSFAKKNDLVQYEYLLHPRTLGFVFLLQKMRKEKCVDYIYDVTVGYGDQIVQSETDLVLRGMCPKDVHYLIQQIPDSSLPKDDEQLEKWLKDKWAKKEKILHNFYKEKGFRRQNGWSSQFKNFQLTPKLKLLQIAVVCIWLAATYFWLYLFVSLNHQIWYSLLALVSIVGLQIYYNGFEMFLARLSIR</sequence>
<accession>A0ACB0YBC2</accession>